<evidence type="ECO:0000259" key="1">
    <source>
        <dbReference type="Pfam" id="PF01402"/>
    </source>
</evidence>
<feature type="domain" description="Ribbon-helix-helix protein CopG" evidence="1">
    <location>
        <begin position="6"/>
        <end position="37"/>
    </location>
</feature>
<evidence type="ECO:0000313" key="5">
    <source>
        <dbReference type="Proteomes" id="UP000316217"/>
    </source>
</evidence>
<dbReference type="AlphaFoldDB" id="A0A3R9RN20"/>
<dbReference type="InterPro" id="IPR002145">
    <property type="entry name" value="CopG"/>
</dbReference>
<dbReference type="GO" id="GO:0006355">
    <property type="term" value="P:regulation of DNA-templated transcription"/>
    <property type="evidence" value="ECO:0007669"/>
    <property type="project" value="InterPro"/>
</dbReference>
<dbReference type="Proteomes" id="UP000277582">
    <property type="component" value="Unassembled WGS sequence"/>
</dbReference>
<proteinExistence type="predicted"/>
<reference evidence="2 4" key="1">
    <citation type="submission" date="2018-10" db="EMBL/GenBank/DDBJ databases">
        <title>Co-occurring genomic capacity for anaerobic methane metabolism and dissimilatory sulfite reduction discovered in the Korarchaeota.</title>
        <authorList>
            <person name="Mckay L.J."/>
            <person name="Dlakic M."/>
            <person name="Fields M.W."/>
            <person name="Delmont T.O."/>
            <person name="Eren A.M."/>
            <person name="Jay Z.J."/>
            <person name="Klingelsmith K.B."/>
            <person name="Rusch D.B."/>
            <person name="Inskeep W.P."/>
        </authorList>
    </citation>
    <scope>NUCLEOTIDE SEQUENCE [LARGE SCALE GENOMIC DNA]</scope>
    <source>
        <strain evidence="2 4">MDKW</strain>
    </source>
</reference>
<dbReference type="InterPro" id="IPR013321">
    <property type="entry name" value="Arc_rbn_hlx_hlx"/>
</dbReference>
<comment type="caution">
    <text evidence="2">The sequence shown here is derived from an EMBL/GenBank/DDBJ whole genome shotgun (WGS) entry which is preliminary data.</text>
</comment>
<evidence type="ECO:0000313" key="4">
    <source>
        <dbReference type="Proteomes" id="UP000277582"/>
    </source>
</evidence>
<dbReference type="OrthoDB" id="56938at2157"/>
<dbReference type="Gene3D" id="1.10.1220.10">
    <property type="entry name" value="Met repressor-like"/>
    <property type="match status" value="1"/>
</dbReference>
<dbReference type="Proteomes" id="UP000316217">
    <property type="component" value="Unassembled WGS sequence"/>
</dbReference>
<dbReference type="EMBL" id="RCOS01000099">
    <property type="protein sequence ID" value="RSN74204.1"/>
    <property type="molecule type" value="Genomic_DNA"/>
</dbReference>
<keyword evidence="4" id="KW-1185">Reference proteome</keyword>
<dbReference type="SUPFAM" id="SSF47598">
    <property type="entry name" value="Ribbon-helix-helix"/>
    <property type="match status" value="1"/>
</dbReference>
<evidence type="ECO:0000313" key="3">
    <source>
        <dbReference type="EMBL" id="RZN61684.1"/>
    </source>
</evidence>
<dbReference type="Pfam" id="PF01402">
    <property type="entry name" value="RHH_1"/>
    <property type="match status" value="1"/>
</dbReference>
<sequence length="67" mass="7503">MAELAVQLDDELVSTIDALVKEGRFSSRSEAIEAAVKGMIRNELAERLRFLLDQAVEEIVSIRRSGR</sequence>
<gene>
    <name evidence="2" type="ORF">D6D85_08665</name>
    <name evidence="3" type="ORF">EF810_04510</name>
</gene>
<organism evidence="2 4">
    <name type="scientific">Candidatus Methanodesulfokora washburnensis</name>
    <dbReference type="NCBI Taxonomy" id="2478471"/>
    <lineage>
        <taxon>Archaea</taxon>
        <taxon>Thermoproteota</taxon>
        <taxon>Candidatus Korarchaeia</taxon>
        <taxon>Candidatus Korarchaeia incertae sedis</taxon>
        <taxon>Candidatus Methanodesulfokora</taxon>
    </lineage>
</organism>
<reference evidence="3 5" key="2">
    <citation type="journal article" date="2019" name="Nat. Microbiol.">
        <title>Wide diversity of methane and short-chain alkane metabolisms in uncultured archaea.</title>
        <authorList>
            <person name="Borrel G."/>
            <person name="Adam P.S."/>
            <person name="McKay L.J."/>
            <person name="Chen L.X."/>
            <person name="Sierra-Garcia I.N."/>
            <person name="Sieber C.M."/>
            <person name="Letourneur Q."/>
            <person name="Ghozlane A."/>
            <person name="Andersen G.L."/>
            <person name="Li W.J."/>
            <person name="Hallam S.J."/>
            <person name="Muyzer G."/>
            <person name="de Oliveira V.M."/>
            <person name="Inskeep W.P."/>
            <person name="Banfield J.F."/>
            <person name="Gribaldo S."/>
        </authorList>
    </citation>
    <scope>NUCLEOTIDE SEQUENCE [LARGE SCALE GENOMIC DNA]</scope>
    <source>
        <strain evidence="3">NM4</strain>
    </source>
</reference>
<accession>A0A3R9RN20</accession>
<dbReference type="InterPro" id="IPR010985">
    <property type="entry name" value="Ribbon_hlx_hlx"/>
</dbReference>
<protein>
    <submittedName>
        <fullName evidence="2">Ribbon-helix-helix protein, CopG family</fullName>
    </submittedName>
</protein>
<name>A0A3R9RN20_9CREN</name>
<evidence type="ECO:0000313" key="2">
    <source>
        <dbReference type="EMBL" id="RSN74204.1"/>
    </source>
</evidence>
<dbReference type="RefSeq" id="WP_125671600.1">
    <property type="nucleotide sequence ID" value="NZ_RCOS01000099.1"/>
</dbReference>
<dbReference type="EMBL" id="RXII01000070">
    <property type="protein sequence ID" value="RZN61684.1"/>
    <property type="molecule type" value="Genomic_DNA"/>
</dbReference>
<dbReference type="CDD" id="cd22231">
    <property type="entry name" value="RHH_NikR_HicB-like"/>
    <property type="match status" value="1"/>
</dbReference>